<gene>
    <name evidence="7" type="ORF">OVN521_LOCUS51075</name>
</gene>
<keyword evidence="3" id="KW-0067">ATP-binding</keyword>
<evidence type="ECO:0000256" key="1">
    <source>
        <dbReference type="ARBA" id="ARBA00022598"/>
    </source>
</evidence>
<keyword evidence="5" id="KW-0030">Aminoacyl-tRNA synthetase</keyword>
<accession>A0A821N455</accession>
<evidence type="ECO:0000256" key="2">
    <source>
        <dbReference type="ARBA" id="ARBA00022741"/>
    </source>
</evidence>
<keyword evidence="1" id="KW-0436">Ligase</keyword>
<feature type="domain" description="Methionyl/Leucyl tRNA synthetase" evidence="6">
    <location>
        <begin position="1"/>
        <end position="59"/>
    </location>
</feature>
<dbReference type="InterPro" id="IPR015413">
    <property type="entry name" value="Methionyl/Leucyl_tRNA_Synth"/>
</dbReference>
<evidence type="ECO:0000259" key="6">
    <source>
        <dbReference type="Pfam" id="PF09334"/>
    </source>
</evidence>
<evidence type="ECO:0000313" key="8">
    <source>
        <dbReference type="Proteomes" id="UP000663866"/>
    </source>
</evidence>
<dbReference type="GO" id="GO:0006418">
    <property type="term" value="P:tRNA aminoacylation for protein translation"/>
    <property type="evidence" value="ECO:0007669"/>
    <property type="project" value="InterPro"/>
</dbReference>
<dbReference type="Proteomes" id="UP000663866">
    <property type="component" value="Unassembled WGS sequence"/>
</dbReference>
<evidence type="ECO:0000256" key="5">
    <source>
        <dbReference type="ARBA" id="ARBA00023146"/>
    </source>
</evidence>
<feature type="non-terminal residue" evidence="7">
    <location>
        <position position="1"/>
    </location>
</feature>
<name>A0A821N455_9BILA</name>
<dbReference type="GO" id="GO:0004812">
    <property type="term" value="F:aminoacyl-tRNA ligase activity"/>
    <property type="evidence" value="ECO:0007669"/>
    <property type="project" value="UniProtKB-KW"/>
</dbReference>
<sequence length="61" mass="7320">MFKLNQFHERIEQWIKDQKPLYPTKYNKLALIQLTELKKQGDISISRESKRLSWGIKVSSK</sequence>
<keyword evidence="2" id="KW-0547">Nucleotide-binding</keyword>
<organism evidence="7 8">
    <name type="scientific">Rotaria magnacalcarata</name>
    <dbReference type="NCBI Taxonomy" id="392030"/>
    <lineage>
        <taxon>Eukaryota</taxon>
        <taxon>Metazoa</taxon>
        <taxon>Spiralia</taxon>
        <taxon>Gnathifera</taxon>
        <taxon>Rotifera</taxon>
        <taxon>Eurotatoria</taxon>
        <taxon>Bdelloidea</taxon>
        <taxon>Philodinida</taxon>
        <taxon>Philodinidae</taxon>
        <taxon>Rotaria</taxon>
    </lineage>
</organism>
<keyword evidence="8" id="KW-1185">Reference proteome</keyword>
<evidence type="ECO:0000256" key="3">
    <source>
        <dbReference type="ARBA" id="ARBA00022840"/>
    </source>
</evidence>
<dbReference type="AlphaFoldDB" id="A0A821N455"/>
<proteinExistence type="predicted"/>
<protein>
    <recommendedName>
        <fullName evidence="6">Methionyl/Leucyl tRNA synthetase domain-containing protein</fullName>
    </recommendedName>
</protein>
<dbReference type="Gene3D" id="2.170.220.10">
    <property type="match status" value="1"/>
</dbReference>
<dbReference type="EMBL" id="CAJOBG010120878">
    <property type="protein sequence ID" value="CAF4777821.1"/>
    <property type="molecule type" value="Genomic_DNA"/>
</dbReference>
<evidence type="ECO:0000256" key="4">
    <source>
        <dbReference type="ARBA" id="ARBA00022917"/>
    </source>
</evidence>
<reference evidence="7" key="1">
    <citation type="submission" date="2021-02" db="EMBL/GenBank/DDBJ databases">
        <authorList>
            <person name="Nowell W R."/>
        </authorList>
    </citation>
    <scope>NUCLEOTIDE SEQUENCE</scope>
</reference>
<dbReference type="GO" id="GO:0005524">
    <property type="term" value="F:ATP binding"/>
    <property type="evidence" value="ECO:0007669"/>
    <property type="project" value="UniProtKB-KW"/>
</dbReference>
<comment type="caution">
    <text evidence="7">The sequence shown here is derived from an EMBL/GenBank/DDBJ whole genome shotgun (WGS) entry which is preliminary data.</text>
</comment>
<evidence type="ECO:0000313" key="7">
    <source>
        <dbReference type="EMBL" id="CAF4777821.1"/>
    </source>
</evidence>
<dbReference type="Pfam" id="PF09334">
    <property type="entry name" value="tRNA-synt_1g"/>
    <property type="match status" value="1"/>
</dbReference>
<keyword evidence="4" id="KW-0648">Protein biosynthesis</keyword>